<dbReference type="EMBL" id="BPVZ01000049">
    <property type="protein sequence ID" value="GKV17987.1"/>
    <property type="molecule type" value="Genomic_DNA"/>
</dbReference>
<name>A0AAV5K2B1_9ROSI</name>
<dbReference type="PANTHER" id="PTHR48248">
    <property type="entry name" value="UVR DOMAIN-CONTAINING PROTEIN"/>
    <property type="match status" value="1"/>
</dbReference>
<evidence type="ECO:0000256" key="1">
    <source>
        <dbReference type="SAM" id="Coils"/>
    </source>
</evidence>
<keyword evidence="3" id="KW-1185">Reference proteome</keyword>
<comment type="caution">
    <text evidence="2">The sequence shown here is derived from an EMBL/GenBank/DDBJ whole genome shotgun (WGS) entry which is preliminary data.</text>
</comment>
<reference evidence="2 3" key="1">
    <citation type="journal article" date="2021" name="Commun. Biol.">
        <title>The genome of Shorea leprosula (Dipterocarpaceae) highlights the ecological relevance of drought in aseasonal tropical rainforests.</title>
        <authorList>
            <person name="Ng K.K.S."/>
            <person name="Kobayashi M.J."/>
            <person name="Fawcett J.A."/>
            <person name="Hatakeyama M."/>
            <person name="Paape T."/>
            <person name="Ng C.H."/>
            <person name="Ang C.C."/>
            <person name="Tnah L.H."/>
            <person name="Lee C.T."/>
            <person name="Nishiyama T."/>
            <person name="Sese J."/>
            <person name="O'Brien M.J."/>
            <person name="Copetti D."/>
            <person name="Mohd Noor M.I."/>
            <person name="Ong R.C."/>
            <person name="Putra M."/>
            <person name="Sireger I.Z."/>
            <person name="Indrioko S."/>
            <person name="Kosugi Y."/>
            <person name="Izuno A."/>
            <person name="Isagi Y."/>
            <person name="Lee S.L."/>
            <person name="Shimizu K.K."/>
        </authorList>
    </citation>
    <scope>NUCLEOTIDE SEQUENCE [LARGE SCALE GENOMIC DNA]</scope>
    <source>
        <strain evidence="2">214</strain>
    </source>
</reference>
<dbReference type="PANTHER" id="PTHR48248:SF5">
    <property type="entry name" value="UVR DOMAIN-CONTAINING PROTEIN"/>
    <property type="match status" value="1"/>
</dbReference>
<proteinExistence type="predicted"/>
<evidence type="ECO:0000313" key="2">
    <source>
        <dbReference type="EMBL" id="GKV17987.1"/>
    </source>
</evidence>
<protein>
    <submittedName>
        <fullName evidence="2">Uncharacterized protein</fullName>
    </submittedName>
</protein>
<organism evidence="2 3">
    <name type="scientific">Rubroshorea leprosula</name>
    <dbReference type="NCBI Taxonomy" id="152421"/>
    <lineage>
        <taxon>Eukaryota</taxon>
        <taxon>Viridiplantae</taxon>
        <taxon>Streptophyta</taxon>
        <taxon>Embryophyta</taxon>
        <taxon>Tracheophyta</taxon>
        <taxon>Spermatophyta</taxon>
        <taxon>Magnoliopsida</taxon>
        <taxon>eudicotyledons</taxon>
        <taxon>Gunneridae</taxon>
        <taxon>Pentapetalae</taxon>
        <taxon>rosids</taxon>
        <taxon>malvids</taxon>
        <taxon>Malvales</taxon>
        <taxon>Dipterocarpaceae</taxon>
        <taxon>Rubroshorea</taxon>
    </lineage>
</organism>
<keyword evidence="1" id="KW-0175">Coiled coil</keyword>
<accession>A0AAV5K2B1</accession>
<feature type="coiled-coil region" evidence="1">
    <location>
        <begin position="24"/>
        <end position="79"/>
    </location>
</feature>
<evidence type="ECO:0000313" key="3">
    <source>
        <dbReference type="Proteomes" id="UP001054252"/>
    </source>
</evidence>
<sequence length="136" mass="15958">MNPLSLNRLIVSAPVRRHQLKKQIKKRRTALKNMDASLKRLKAEMQEISAEQRCIREGQRQVREKFEAIESECLQLKKETQLVLQQSTRNKIRLALMFRILKAREDCDFAKATELTRLLREMVARDNRLTGAPTNE</sequence>
<gene>
    <name evidence="2" type="ORF">SLEP1_g28427</name>
</gene>
<dbReference type="AlphaFoldDB" id="A0AAV5K2B1"/>
<dbReference type="Proteomes" id="UP001054252">
    <property type="component" value="Unassembled WGS sequence"/>
</dbReference>